<sequence>MSSGENYTAEIIELRNEIYQMQADFAANDNAFFLCSMAVIIFLMQCGFAFLEAGAVRSKNTTNILIKNLLDSCIAIIGYWSLGWAFAYGDSSNSVVGLLIGHTQFFLAGLTNYPKFFFQYVFAATSATIVSGAVAERCEFATYITYCTIISTFVYPILTHWGWHEQGWMYLGIQTTNIHTTYQDFAGAGVVHLCGGTISFAAAYIMGPRIGRFPEDGEEESIEIKGHSVPFAALGGFILMFGFLAFNGGSMADIVKPGEGNIVALAMINTILCGAFAALTFLIIHFLTKGKWTLLLTINACLAGMVSACAGCNRMEPWASSFTGIGAGLIYLGLSSFMIRIKVDDPLDAFAVHAGGGFWGLLSTCIISHDGIVYAISNAIANNHGKLSCEQAFAIGKLRVSEEVEINGLDIYKHGEAAYPLHAYGHGWDEYEPIKEKKTGNKDLGAHAEICLSRKYPSFTMAMLDIESISAQMDNNFNAKILNYKIVDDGKFALYTIQITVDSYTWTVERRYSEFDVMDMRRFPDRKKSFLPPKRLIRNLEPEFLEERRTELEKYCRALLELEVWYQKQKKVNSLPLLTAKFFDFHQYEIHSIVDDLSVRLGGVGEEWLTNSESSPKYFEFTPIEMHAITERLRLPEPTAPDPRMVADLGNTIDFLHRVRALKIRGSKGYVGTSNIVWNSLSYSLHFCKNLLALWISDSDVSRVCGLGSVRQTLRRLVIHYSMNNLKDLLLDDDPLIPIIEMEPWACLEEADFSFNELKEIDESVRLLGDVQKLNFSHNNVTDIGPYLQHLTCLTELDLSSNGITSVQHWNEMLGNLKKLILANNAIRDVSGLARLYSLEFLDLRHNAIETIASVQPLGGLPCLEVLHLRGNPVRKMVEYRTRILEAFGDRSWEVKLDGRAPDDREKDTIRLRLALRRAKEEKEEKERKRREKIEEKIRYISGDVGVFSDEVESS</sequence>
<feature type="transmembrane region" description="Helical" evidence="11">
    <location>
        <begin position="117"/>
        <end position="134"/>
    </location>
</feature>
<dbReference type="SMART" id="SM00312">
    <property type="entry name" value="PX"/>
    <property type="match status" value="1"/>
</dbReference>
<dbReference type="InterPro" id="IPR029020">
    <property type="entry name" value="Ammonium/urea_transptr"/>
</dbReference>
<reference evidence="13" key="1">
    <citation type="submission" date="2023-07" db="EMBL/GenBank/DDBJ databases">
        <authorList>
            <consortium name="CYATHOMIX"/>
        </authorList>
    </citation>
    <scope>NUCLEOTIDE SEQUENCE</scope>
    <source>
        <strain evidence="13">N/A</strain>
    </source>
</reference>
<accession>A0AA36M9Z5</accession>
<feature type="transmembrane region" description="Helical" evidence="11">
    <location>
        <begin position="68"/>
        <end position="87"/>
    </location>
</feature>
<dbReference type="InterPro" id="IPR001611">
    <property type="entry name" value="Leu-rich_rpt"/>
</dbReference>
<dbReference type="SMART" id="SM00365">
    <property type="entry name" value="LRR_SD22"/>
    <property type="match status" value="3"/>
</dbReference>
<dbReference type="SMART" id="SM00369">
    <property type="entry name" value="LRR_TYP"/>
    <property type="match status" value="4"/>
</dbReference>
<protein>
    <recommendedName>
        <fullName evidence="12">PX domain-containing protein</fullName>
    </recommendedName>
</protein>
<dbReference type="InterPro" id="IPR001683">
    <property type="entry name" value="PX_dom"/>
</dbReference>
<dbReference type="Pfam" id="PF00787">
    <property type="entry name" value="PX"/>
    <property type="match status" value="1"/>
</dbReference>
<feature type="transmembrane region" description="Helical" evidence="11">
    <location>
        <begin position="262"/>
        <end position="286"/>
    </location>
</feature>
<dbReference type="InterPro" id="IPR001905">
    <property type="entry name" value="Ammonium_transpt"/>
</dbReference>
<evidence type="ECO:0000256" key="3">
    <source>
        <dbReference type="ARBA" id="ARBA00022448"/>
    </source>
</evidence>
<gene>
    <name evidence="13" type="ORF">CYNAS_LOCUS16129</name>
</gene>
<dbReference type="EMBL" id="CATQJL010000305">
    <property type="protein sequence ID" value="CAJ0604146.1"/>
    <property type="molecule type" value="Genomic_DNA"/>
</dbReference>
<dbReference type="InterPro" id="IPR025875">
    <property type="entry name" value="Leu-rich_rpt_4"/>
</dbReference>
<dbReference type="PANTHER" id="PTHR11730">
    <property type="entry name" value="AMMONIUM TRANSPORTER"/>
    <property type="match status" value="1"/>
</dbReference>
<keyword evidence="9" id="KW-0924">Ammonia transport</keyword>
<keyword evidence="5 11" id="KW-0812">Transmembrane</keyword>
<dbReference type="NCBIfam" id="TIGR00836">
    <property type="entry name" value="amt"/>
    <property type="match status" value="1"/>
</dbReference>
<evidence type="ECO:0000256" key="2">
    <source>
        <dbReference type="ARBA" id="ARBA00005887"/>
    </source>
</evidence>
<dbReference type="InterPro" id="IPR024041">
    <property type="entry name" value="NH4_transpt_AmtB-like_dom"/>
</dbReference>
<evidence type="ECO:0000313" key="13">
    <source>
        <dbReference type="EMBL" id="CAJ0604146.1"/>
    </source>
</evidence>
<dbReference type="AlphaFoldDB" id="A0AA36M9Z5"/>
<comment type="similarity">
    <text evidence="2">Belongs to the ammonia transporter channel (TC 1.A.11.2) family.</text>
</comment>
<dbReference type="Proteomes" id="UP001176961">
    <property type="component" value="Unassembled WGS sequence"/>
</dbReference>
<dbReference type="SUPFAM" id="SSF52058">
    <property type="entry name" value="L domain-like"/>
    <property type="match status" value="1"/>
</dbReference>
<dbReference type="InterPro" id="IPR003591">
    <property type="entry name" value="Leu-rich_rpt_typical-subtyp"/>
</dbReference>
<evidence type="ECO:0000313" key="14">
    <source>
        <dbReference type="Proteomes" id="UP001176961"/>
    </source>
</evidence>
<feature type="transmembrane region" description="Helical" evidence="11">
    <location>
        <begin position="292"/>
        <end position="311"/>
    </location>
</feature>
<feature type="transmembrane region" description="Helical" evidence="11">
    <location>
        <begin position="184"/>
        <end position="207"/>
    </location>
</feature>
<evidence type="ECO:0000256" key="5">
    <source>
        <dbReference type="ARBA" id="ARBA00022692"/>
    </source>
</evidence>
<dbReference type="Gene3D" id="1.10.3430.10">
    <property type="entry name" value="Ammonium transporter AmtB like domains"/>
    <property type="match status" value="1"/>
</dbReference>
<proteinExistence type="inferred from homology"/>
<organism evidence="13 14">
    <name type="scientific">Cylicocyclus nassatus</name>
    <name type="common">Nematode worm</name>
    <dbReference type="NCBI Taxonomy" id="53992"/>
    <lineage>
        <taxon>Eukaryota</taxon>
        <taxon>Metazoa</taxon>
        <taxon>Ecdysozoa</taxon>
        <taxon>Nematoda</taxon>
        <taxon>Chromadorea</taxon>
        <taxon>Rhabditida</taxon>
        <taxon>Rhabditina</taxon>
        <taxon>Rhabditomorpha</taxon>
        <taxon>Strongyloidea</taxon>
        <taxon>Strongylidae</taxon>
        <taxon>Cylicocyclus</taxon>
    </lineage>
</organism>
<dbReference type="Pfam" id="PF12799">
    <property type="entry name" value="LRR_4"/>
    <property type="match status" value="2"/>
</dbReference>
<dbReference type="Gene3D" id="3.30.1520.10">
    <property type="entry name" value="Phox-like domain"/>
    <property type="match status" value="1"/>
</dbReference>
<dbReference type="GO" id="GO:0005886">
    <property type="term" value="C:plasma membrane"/>
    <property type="evidence" value="ECO:0007669"/>
    <property type="project" value="TreeGrafter"/>
</dbReference>
<dbReference type="GO" id="GO:0008519">
    <property type="term" value="F:ammonium channel activity"/>
    <property type="evidence" value="ECO:0007669"/>
    <property type="project" value="InterPro"/>
</dbReference>
<feature type="transmembrane region" description="Helical" evidence="11">
    <location>
        <begin position="227"/>
        <end position="250"/>
    </location>
</feature>
<feature type="domain" description="PX" evidence="12">
    <location>
        <begin position="473"/>
        <end position="589"/>
    </location>
</feature>
<evidence type="ECO:0000256" key="7">
    <source>
        <dbReference type="ARBA" id="ARBA00022989"/>
    </source>
</evidence>
<dbReference type="PROSITE" id="PS51450">
    <property type="entry name" value="LRR"/>
    <property type="match status" value="3"/>
</dbReference>
<evidence type="ECO:0000256" key="4">
    <source>
        <dbReference type="ARBA" id="ARBA00022614"/>
    </source>
</evidence>
<evidence type="ECO:0000259" key="12">
    <source>
        <dbReference type="PROSITE" id="PS50195"/>
    </source>
</evidence>
<keyword evidence="4" id="KW-0433">Leucine-rich repeat</keyword>
<feature type="coiled-coil region" evidence="10">
    <location>
        <begin position="909"/>
        <end position="939"/>
    </location>
</feature>
<feature type="transmembrane region" description="Helical" evidence="11">
    <location>
        <begin position="318"/>
        <end position="339"/>
    </location>
</feature>
<dbReference type="InterPro" id="IPR032675">
    <property type="entry name" value="LRR_dom_sf"/>
</dbReference>
<evidence type="ECO:0000256" key="1">
    <source>
        <dbReference type="ARBA" id="ARBA00004141"/>
    </source>
</evidence>
<dbReference type="InterPro" id="IPR036871">
    <property type="entry name" value="PX_dom_sf"/>
</dbReference>
<dbReference type="Pfam" id="PF00909">
    <property type="entry name" value="Ammonium_transp"/>
    <property type="match status" value="1"/>
</dbReference>
<keyword evidence="10" id="KW-0175">Coiled coil</keyword>
<dbReference type="PROSITE" id="PS50195">
    <property type="entry name" value="PX"/>
    <property type="match status" value="1"/>
</dbReference>
<dbReference type="Gene3D" id="3.80.10.10">
    <property type="entry name" value="Ribonuclease Inhibitor"/>
    <property type="match status" value="1"/>
</dbReference>
<dbReference type="PANTHER" id="PTHR11730:SF6">
    <property type="entry name" value="AMMONIUM TRANSPORTER"/>
    <property type="match status" value="1"/>
</dbReference>
<dbReference type="GO" id="GO:0035091">
    <property type="term" value="F:phosphatidylinositol binding"/>
    <property type="evidence" value="ECO:0007669"/>
    <property type="project" value="InterPro"/>
</dbReference>
<evidence type="ECO:0000256" key="6">
    <source>
        <dbReference type="ARBA" id="ARBA00022737"/>
    </source>
</evidence>
<comment type="subcellular location">
    <subcellularLocation>
        <location evidence="1">Membrane</location>
        <topology evidence="1">Multi-pass membrane protein</topology>
    </subcellularLocation>
</comment>
<evidence type="ECO:0000256" key="11">
    <source>
        <dbReference type="SAM" id="Phobius"/>
    </source>
</evidence>
<keyword evidence="6" id="KW-0677">Repeat</keyword>
<evidence type="ECO:0000256" key="9">
    <source>
        <dbReference type="ARBA" id="ARBA00023177"/>
    </source>
</evidence>
<keyword evidence="8 11" id="KW-0472">Membrane</keyword>
<dbReference type="SUPFAM" id="SSF111352">
    <property type="entry name" value="Ammonium transporter"/>
    <property type="match status" value="1"/>
</dbReference>
<keyword evidence="14" id="KW-1185">Reference proteome</keyword>
<feature type="transmembrane region" description="Helical" evidence="11">
    <location>
        <begin position="31"/>
        <end position="56"/>
    </location>
</feature>
<keyword evidence="3" id="KW-0813">Transport</keyword>
<dbReference type="GO" id="GO:0097272">
    <property type="term" value="P:ammonium homeostasis"/>
    <property type="evidence" value="ECO:0007669"/>
    <property type="project" value="TreeGrafter"/>
</dbReference>
<dbReference type="SUPFAM" id="SSF64268">
    <property type="entry name" value="PX domain"/>
    <property type="match status" value="1"/>
</dbReference>
<evidence type="ECO:0000256" key="8">
    <source>
        <dbReference type="ARBA" id="ARBA00023136"/>
    </source>
</evidence>
<evidence type="ECO:0000256" key="10">
    <source>
        <dbReference type="SAM" id="Coils"/>
    </source>
</evidence>
<comment type="caution">
    <text evidence="13">The sequence shown here is derived from an EMBL/GenBank/DDBJ whole genome shotgun (WGS) entry which is preliminary data.</text>
</comment>
<dbReference type="FunFam" id="1.10.3430.10:FF:000010">
    <property type="entry name" value="Ammonium transporter"/>
    <property type="match status" value="1"/>
</dbReference>
<name>A0AA36M9Z5_CYLNA</name>
<keyword evidence="7 11" id="KW-1133">Transmembrane helix</keyword>